<gene>
    <name evidence="1" type="ORF">10S15_8</name>
</gene>
<sequence>MAYLTHEEYRELGFESTCEFDELLKRAELAIDLFIRHFYEFHDFDKDHKIRKKAVKLAVAYQIQYLDSTGILTAEDKQTISSTTLGRTSVSYGSNNGSRASETASGYNLSLDAFNTLKSAGFLYSGVDYGRC</sequence>
<name>A0A2H4JHX8_9CAUD</name>
<evidence type="ECO:0000313" key="1">
    <source>
        <dbReference type="EMBL" id="ASN72601.1"/>
    </source>
</evidence>
<organism evidence="1">
    <name type="scientific">uncultured Caudovirales phage</name>
    <dbReference type="NCBI Taxonomy" id="2100421"/>
    <lineage>
        <taxon>Viruses</taxon>
        <taxon>Duplodnaviria</taxon>
        <taxon>Heunggongvirae</taxon>
        <taxon>Uroviricota</taxon>
        <taxon>Caudoviricetes</taxon>
        <taxon>Peduoviridae</taxon>
        <taxon>Maltschvirus</taxon>
        <taxon>Maltschvirus maltsch</taxon>
    </lineage>
</organism>
<dbReference type="EMBL" id="MF417961">
    <property type="protein sequence ID" value="ASN72601.1"/>
    <property type="molecule type" value="Genomic_DNA"/>
</dbReference>
<reference evidence="1" key="1">
    <citation type="submission" date="2017-06" db="EMBL/GenBank/DDBJ databases">
        <title>Novel phages from South African skin metaviromes.</title>
        <authorList>
            <person name="van Zyl L.J."/>
            <person name="Abrahams Y."/>
            <person name="Stander E.A."/>
            <person name="Kirby B.M."/>
            <person name="Clavaud C."/>
            <person name="Farcet C."/>
            <person name="Breton L."/>
            <person name="Trindade M.I."/>
        </authorList>
    </citation>
    <scope>NUCLEOTIDE SEQUENCE</scope>
</reference>
<proteinExistence type="predicted"/>
<accession>A0A2H4JHX8</accession>
<protein>
    <submittedName>
        <fullName evidence="1">Uncharacterized protein</fullName>
    </submittedName>
</protein>